<evidence type="ECO:0000256" key="2">
    <source>
        <dbReference type="ARBA" id="ARBA00022475"/>
    </source>
</evidence>
<dbReference type="Proteomes" id="UP000075683">
    <property type="component" value="Unassembled WGS sequence"/>
</dbReference>
<comment type="subcellular location">
    <subcellularLocation>
        <location evidence="1">Cell membrane</location>
        <topology evidence="1">Multi-pass membrane protein</topology>
    </subcellularLocation>
</comment>
<feature type="transmembrane region" description="Helical" evidence="6">
    <location>
        <begin position="149"/>
        <end position="166"/>
    </location>
</feature>
<dbReference type="PANTHER" id="PTHR30250">
    <property type="entry name" value="PST FAMILY PREDICTED COLANIC ACID TRANSPORTER"/>
    <property type="match status" value="1"/>
</dbReference>
<dbReference type="AlphaFoldDB" id="A0A150LF58"/>
<dbReference type="GO" id="GO:0005886">
    <property type="term" value="C:plasma membrane"/>
    <property type="evidence" value="ECO:0007669"/>
    <property type="project" value="UniProtKB-SubCell"/>
</dbReference>
<evidence type="ECO:0000256" key="6">
    <source>
        <dbReference type="SAM" id="Phobius"/>
    </source>
</evidence>
<keyword evidence="5 6" id="KW-0472">Membrane</keyword>
<comment type="caution">
    <text evidence="7">The sequence shown here is derived from an EMBL/GenBank/DDBJ whole genome shotgun (WGS) entry which is preliminary data.</text>
</comment>
<feature type="transmembrane region" description="Helical" evidence="6">
    <location>
        <begin position="378"/>
        <end position="395"/>
    </location>
</feature>
<dbReference type="InterPro" id="IPR050833">
    <property type="entry name" value="Poly_Biosynth_Transport"/>
</dbReference>
<feature type="transmembrane region" description="Helical" evidence="6">
    <location>
        <begin position="116"/>
        <end position="137"/>
    </location>
</feature>
<accession>A0A150LF58</accession>
<dbReference type="EMBL" id="LQYT01000119">
    <property type="protein sequence ID" value="KYD10372.1"/>
    <property type="molecule type" value="Genomic_DNA"/>
</dbReference>
<protein>
    <submittedName>
        <fullName evidence="7">Uncharacterized protein</fullName>
    </submittedName>
</protein>
<sequence length="441" mass="49542">MNAFVKGTLVLTASAFIGECVDLLINMTLARELGEYGIGQYQTILPVIVLVIILASMEFPVAIAKFVAERERKYHLALLKNAVALASAAMLLLMACFFVFFSAVPVFSDIHPRIRWAVFLLIPLVSLTSVARGYFMGTRQMDKIAVANLFRRTVQLFCLALLFRLFDFPLGMSIVIAVSAFLCGELITFLYLMSNYLLEIRYLKNISFQEKVERKEIFKRLLEISVPTTGMQLFLALCNTIEPFLIKSATVAGGLSFNEATEHFGMVAGVAMAVGSFPAFIAHSLMTVLVPEVAGAYIRRDREKLAKLLKRVILFTFLYGTPVCAGIYFFADPLTDLFVPSDTAAFYLRLLWPYFFLHYFSIPFQGILIGMGLIKETFFYQIWTTAVSYLTIYVFGASWQMGGVIVGMNTGALLLALLYYLTICKQLGITHTMRLRERKMS</sequence>
<dbReference type="RefSeq" id="WP_061569819.1">
    <property type="nucleotide sequence ID" value="NZ_LQYT01000119.1"/>
</dbReference>
<dbReference type="PANTHER" id="PTHR30250:SF24">
    <property type="entry name" value="STAGE V SPORULATION PROTEIN B"/>
    <property type="match status" value="1"/>
</dbReference>
<feature type="transmembrane region" description="Helical" evidence="6">
    <location>
        <begin position="172"/>
        <end position="193"/>
    </location>
</feature>
<keyword evidence="2" id="KW-1003">Cell membrane</keyword>
<dbReference type="STRING" id="301148.B4135_3547"/>
<feature type="transmembrane region" description="Helical" evidence="6">
    <location>
        <begin position="266"/>
        <end position="291"/>
    </location>
</feature>
<name>A0A150LF58_9BACI</name>
<keyword evidence="3 6" id="KW-0812">Transmembrane</keyword>
<dbReference type="PATRIC" id="fig|301148.3.peg.1586"/>
<evidence type="ECO:0000313" key="7">
    <source>
        <dbReference type="EMBL" id="KYD10372.1"/>
    </source>
</evidence>
<evidence type="ECO:0000256" key="3">
    <source>
        <dbReference type="ARBA" id="ARBA00022692"/>
    </source>
</evidence>
<feature type="transmembrane region" description="Helical" evidence="6">
    <location>
        <begin position="351"/>
        <end position="371"/>
    </location>
</feature>
<evidence type="ECO:0000256" key="5">
    <source>
        <dbReference type="ARBA" id="ARBA00023136"/>
    </source>
</evidence>
<dbReference type="Pfam" id="PF01943">
    <property type="entry name" value="Polysacc_synt"/>
    <property type="match status" value="1"/>
</dbReference>
<feature type="transmembrane region" description="Helical" evidence="6">
    <location>
        <begin position="401"/>
        <end position="421"/>
    </location>
</feature>
<reference evidence="7 8" key="1">
    <citation type="submission" date="2016-01" db="EMBL/GenBank/DDBJ databases">
        <title>Draft Genome Sequences of Seven Thermophilic Sporeformers Isolated from Foods.</title>
        <authorList>
            <person name="Berendsen E.M."/>
            <person name="Wells-Bennik M.H."/>
            <person name="Krawcyk A.O."/>
            <person name="De Jong A."/>
            <person name="Holsappel S."/>
            <person name="Eijlander R.T."/>
            <person name="Kuipers O.P."/>
        </authorList>
    </citation>
    <scope>NUCLEOTIDE SEQUENCE [LARGE SCALE GENOMIC DNA]</scope>
    <source>
        <strain evidence="7 8">B4135</strain>
    </source>
</reference>
<proteinExistence type="predicted"/>
<dbReference type="InterPro" id="IPR002797">
    <property type="entry name" value="Polysacc_synth"/>
</dbReference>
<keyword evidence="4 6" id="KW-1133">Transmembrane helix</keyword>
<feature type="transmembrane region" description="Helical" evidence="6">
    <location>
        <begin position="44"/>
        <end position="67"/>
    </location>
</feature>
<feature type="transmembrane region" description="Helical" evidence="6">
    <location>
        <begin position="224"/>
        <end position="246"/>
    </location>
</feature>
<evidence type="ECO:0000256" key="4">
    <source>
        <dbReference type="ARBA" id="ARBA00022989"/>
    </source>
</evidence>
<feature type="transmembrane region" description="Helical" evidence="6">
    <location>
        <begin position="312"/>
        <end position="331"/>
    </location>
</feature>
<evidence type="ECO:0000256" key="1">
    <source>
        <dbReference type="ARBA" id="ARBA00004651"/>
    </source>
</evidence>
<gene>
    <name evidence="7" type="ORF">B4135_3547</name>
</gene>
<evidence type="ECO:0000313" key="8">
    <source>
        <dbReference type="Proteomes" id="UP000075683"/>
    </source>
</evidence>
<feature type="transmembrane region" description="Helical" evidence="6">
    <location>
        <begin position="79"/>
        <end position="104"/>
    </location>
</feature>
<organism evidence="7 8">
    <name type="scientific">Caldibacillus debilis</name>
    <dbReference type="NCBI Taxonomy" id="301148"/>
    <lineage>
        <taxon>Bacteria</taxon>
        <taxon>Bacillati</taxon>
        <taxon>Bacillota</taxon>
        <taxon>Bacilli</taxon>
        <taxon>Bacillales</taxon>
        <taxon>Bacillaceae</taxon>
        <taxon>Caldibacillus</taxon>
    </lineage>
</organism>
<dbReference type="OrthoDB" id="9775950at2"/>